<dbReference type="InterPro" id="IPR041468">
    <property type="entry name" value="HTH_ParB/Spo0J"/>
</dbReference>
<dbReference type="PANTHER" id="PTHR33375:SF1">
    <property type="entry name" value="CHROMOSOME-PARTITIONING PROTEIN PARB-RELATED"/>
    <property type="match status" value="1"/>
</dbReference>
<dbReference type="EMBL" id="FJNE01000012">
    <property type="protein sequence ID" value="CZR02299.1"/>
    <property type="molecule type" value="Genomic_DNA"/>
</dbReference>
<dbReference type="SMART" id="SM00470">
    <property type="entry name" value="ParB"/>
    <property type="match status" value="1"/>
</dbReference>
<dbReference type="InterPro" id="IPR057240">
    <property type="entry name" value="ParB_dimer_C"/>
</dbReference>
<proteinExistence type="inferred from homology"/>
<dbReference type="NCBIfam" id="TIGR00180">
    <property type="entry name" value="parB_part"/>
    <property type="match status" value="1"/>
</dbReference>
<dbReference type="Pfam" id="PF02195">
    <property type="entry name" value="ParB_N"/>
    <property type="match status" value="1"/>
</dbReference>
<comment type="subcellular location">
    <subcellularLocation>
        <location evidence="1">Cytoplasm</location>
        <location evidence="1">Nucleoid</location>
    </subcellularLocation>
</comment>
<dbReference type="GO" id="GO:0007059">
    <property type="term" value="P:chromosome segregation"/>
    <property type="evidence" value="ECO:0007669"/>
    <property type="project" value="UniProtKB-KW"/>
</dbReference>
<feature type="domain" description="HTH cro/C1-type" evidence="5">
    <location>
        <begin position="141"/>
        <end position="165"/>
    </location>
</feature>
<dbReference type="Pfam" id="PF23552">
    <property type="entry name" value="ParB_C"/>
    <property type="match status" value="1"/>
</dbReference>
<evidence type="ECO:0000256" key="2">
    <source>
        <dbReference type="ARBA" id="ARBA00006295"/>
    </source>
</evidence>
<dbReference type="GO" id="GO:0005694">
    <property type="term" value="C:chromosome"/>
    <property type="evidence" value="ECO:0007669"/>
    <property type="project" value="TreeGrafter"/>
</dbReference>
<name>A0A143YYY3_9LACT</name>
<dbReference type="FunFam" id="3.90.1530.30:FF:000001">
    <property type="entry name" value="Chromosome partitioning protein ParB"/>
    <property type="match status" value="1"/>
</dbReference>
<gene>
    <name evidence="6" type="ORF">Tpal_2734</name>
</gene>
<evidence type="ECO:0000259" key="5">
    <source>
        <dbReference type="PROSITE" id="PS50943"/>
    </source>
</evidence>
<dbReference type="GO" id="GO:0003677">
    <property type="term" value="F:DNA binding"/>
    <property type="evidence" value="ECO:0007669"/>
    <property type="project" value="UniProtKB-KW"/>
</dbReference>
<protein>
    <submittedName>
        <fullName evidence="6">Transcriptional repressor protein korb</fullName>
    </submittedName>
</protein>
<dbReference type="Pfam" id="PF17762">
    <property type="entry name" value="HTH_ParB"/>
    <property type="match status" value="1"/>
</dbReference>
<dbReference type="Proteomes" id="UP000242754">
    <property type="component" value="Unassembled WGS sequence"/>
</dbReference>
<dbReference type="PANTHER" id="PTHR33375">
    <property type="entry name" value="CHROMOSOME-PARTITIONING PROTEIN PARB-RELATED"/>
    <property type="match status" value="1"/>
</dbReference>
<dbReference type="CDD" id="cd16393">
    <property type="entry name" value="SPO0J_N"/>
    <property type="match status" value="1"/>
</dbReference>
<dbReference type="InterPro" id="IPR050336">
    <property type="entry name" value="Chromosome_partition/occlusion"/>
</dbReference>
<keyword evidence="3" id="KW-0159">Chromosome partition</keyword>
<dbReference type="STRING" id="140314.SAMN04488076_13212"/>
<evidence type="ECO:0000256" key="4">
    <source>
        <dbReference type="ARBA" id="ARBA00023125"/>
    </source>
</evidence>
<reference evidence="6 7" key="1">
    <citation type="submission" date="2016-02" db="EMBL/GenBank/DDBJ databases">
        <authorList>
            <person name="Wen L."/>
            <person name="He K."/>
            <person name="Yang H."/>
        </authorList>
    </citation>
    <scope>NUCLEOTIDE SEQUENCE [LARGE SCALE GENOMIC DNA]</scope>
    <source>
        <strain evidence="6">Trichococcus palustris</strain>
    </source>
</reference>
<dbReference type="AlphaFoldDB" id="A0A143YYY3"/>
<accession>A0A143YYY3</accession>
<dbReference type="InterPro" id="IPR001387">
    <property type="entry name" value="Cro/C1-type_HTH"/>
</dbReference>
<dbReference type="InterPro" id="IPR036086">
    <property type="entry name" value="ParB/Sulfiredoxin_sf"/>
</dbReference>
<dbReference type="SUPFAM" id="SSF109709">
    <property type="entry name" value="KorB DNA-binding domain-like"/>
    <property type="match status" value="1"/>
</dbReference>
<dbReference type="Gene3D" id="1.10.10.2830">
    <property type="match status" value="1"/>
</dbReference>
<dbReference type="GO" id="GO:0045881">
    <property type="term" value="P:positive regulation of sporulation resulting in formation of a cellular spore"/>
    <property type="evidence" value="ECO:0007669"/>
    <property type="project" value="TreeGrafter"/>
</dbReference>
<dbReference type="InterPro" id="IPR003115">
    <property type="entry name" value="ParB_N"/>
</dbReference>
<dbReference type="SUPFAM" id="SSF110849">
    <property type="entry name" value="ParB/Sulfiredoxin"/>
    <property type="match status" value="1"/>
</dbReference>
<dbReference type="PROSITE" id="PS50943">
    <property type="entry name" value="HTH_CROC1"/>
    <property type="match status" value="1"/>
</dbReference>
<evidence type="ECO:0000256" key="3">
    <source>
        <dbReference type="ARBA" id="ARBA00022829"/>
    </source>
</evidence>
<evidence type="ECO:0000313" key="7">
    <source>
        <dbReference type="Proteomes" id="UP000242754"/>
    </source>
</evidence>
<evidence type="ECO:0000256" key="1">
    <source>
        <dbReference type="ARBA" id="ARBA00004453"/>
    </source>
</evidence>
<keyword evidence="7" id="KW-1185">Reference proteome</keyword>
<dbReference type="InterPro" id="IPR004437">
    <property type="entry name" value="ParB/RepB/Spo0J"/>
</dbReference>
<keyword evidence="4" id="KW-0238">DNA-binding</keyword>
<dbReference type="GO" id="GO:0009295">
    <property type="term" value="C:nucleoid"/>
    <property type="evidence" value="ECO:0007669"/>
    <property type="project" value="UniProtKB-SubCell"/>
</dbReference>
<dbReference type="Gene3D" id="3.90.1530.30">
    <property type="match status" value="1"/>
</dbReference>
<organism evidence="6 7">
    <name type="scientific">Trichococcus palustris</name>
    <dbReference type="NCBI Taxonomy" id="140314"/>
    <lineage>
        <taxon>Bacteria</taxon>
        <taxon>Bacillati</taxon>
        <taxon>Bacillota</taxon>
        <taxon>Bacilli</taxon>
        <taxon>Lactobacillales</taxon>
        <taxon>Carnobacteriaceae</taxon>
        <taxon>Trichococcus</taxon>
    </lineage>
</organism>
<sequence length="297" mass="33537">MANKNSKGLGRGIDAIFSNFEDIEKIDEKTETVQEIPLDEIRPNPYQPRKTFDDSALRELADSIILNGVFQPVILRKSSVKGYEIIAGERRVRASRLAGKETIPAIVRDFDETAMIEVAILENLQREDLTPLEEAEGYQTLMNKLKLTQAEVAKRLGKSRPYIANHLRLLSLPQDVKAMLQEGSLSMGQARTLLGLNDESLISELAKRAMEEGITVRHLEAIVQQLNNPVEVDKKTRKKKKENKPGYIMESEERLMDKFGTSVQISSKGEKGKIEIEYLSPTDLTRILDILQISFDD</sequence>
<comment type="similarity">
    <text evidence="2">Belongs to the ParB family.</text>
</comment>
<dbReference type="FunFam" id="1.10.10.2830:FF:000001">
    <property type="entry name" value="Chromosome partitioning protein ParB"/>
    <property type="match status" value="1"/>
</dbReference>
<evidence type="ECO:0000313" key="6">
    <source>
        <dbReference type="EMBL" id="CZR02299.1"/>
    </source>
</evidence>
<dbReference type="RefSeq" id="WP_087034231.1">
    <property type="nucleotide sequence ID" value="NZ_FJNE01000012.1"/>
</dbReference>
<dbReference type="OrthoDB" id="9802051at2"/>